<accession>A0ABS8D5F2</accession>
<dbReference type="Pfam" id="PF01527">
    <property type="entry name" value="HTH_Tnp_1"/>
    <property type="match status" value="1"/>
</dbReference>
<dbReference type="EMBL" id="JAJBZT010000003">
    <property type="protein sequence ID" value="MCB6183397.1"/>
    <property type="molecule type" value="Genomic_DNA"/>
</dbReference>
<dbReference type="InterPro" id="IPR002514">
    <property type="entry name" value="Transposase_8"/>
</dbReference>
<dbReference type="PANTHER" id="PTHR33215:SF13">
    <property type="entry name" value="PROTEIN DISTAL ANTENNA"/>
    <property type="match status" value="1"/>
</dbReference>
<sequence>MSKRVTQSYTPEFRTEAIKLVIEQGMSVAEVASRLGVNQGTLADWATKARKLQRSSTESNRKQSVESLIAEVRRLRRELAEAKMEKEILKKATVDSICQRNTLSIICTSSDLI</sequence>
<name>A0ABS8D5F2_9NEIS</name>
<dbReference type="InterPro" id="IPR009057">
    <property type="entry name" value="Homeodomain-like_sf"/>
</dbReference>
<evidence type="ECO:0000313" key="2">
    <source>
        <dbReference type="EMBL" id="MCB6183397.1"/>
    </source>
</evidence>
<gene>
    <name evidence="2" type="ORF">LIN78_07540</name>
</gene>
<protein>
    <submittedName>
        <fullName evidence="2">Transposase</fullName>
    </submittedName>
</protein>
<proteinExistence type="predicted"/>
<evidence type="ECO:0000313" key="3">
    <source>
        <dbReference type="Proteomes" id="UP001165395"/>
    </source>
</evidence>
<comment type="caution">
    <text evidence="2">The sequence shown here is derived from an EMBL/GenBank/DDBJ whole genome shotgun (WGS) entry which is preliminary data.</text>
</comment>
<dbReference type="InterPro" id="IPR051839">
    <property type="entry name" value="RD_transcriptional_regulator"/>
</dbReference>
<keyword evidence="1" id="KW-0175">Coiled coil</keyword>
<evidence type="ECO:0000256" key="1">
    <source>
        <dbReference type="SAM" id="Coils"/>
    </source>
</evidence>
<dbReference type="Gene3D" id="1.10.10.60">
    <property type="entry name" value="Homeodomain-like"/>
    <property type="match status" value="1"/>
</dbReference>
<organism evidence="2 3">
    <name type="scientific">Leeia speluncae</name>
    <dbReference type="NCBI Taxonomy" id="2884804"/>
    <lineage>
        <taxon>Bacteria</taxon>
        <taxon>Pseudomonadati</taxon>
        <taxon>Pseudomonadota</taxon>
        <taxon>Betaproteobacteria</taxon>
        <taxon>Neisseriales</taxon>
        <taxon>Leeiaceae</taxon>
        <taxon>Leeia</taxon>
    </lineage>
</organism>
<feature type="coiled-coil region" evidence="1">
    <location>
        <begin position="65"/>
        <end position="92"/>
    </location>
</feature>
<reference evidence="2" key="1">
    <citation type="submission" date="2021-10" db="EMBL/GenBank/DDBJ databases">
        <title>The complete genome sequence of Leeia sp. TBRC 13508.</title>
        <authorList>
            <person name="Charoenyingcharoen P."/>
            <person name="Yukphan P."/>
        </authorList>
    </citation>
    <scope>NUCLEOTIDE SEQUENCE</scope>
    <source>
        <strain evidence="2">TBRC 13508</strain>
    </source>
</reference>
<dbReference type="Proteomes" id="UP001165395">
    <property type="component" value="Unassembled WGS sequence"/>
</dbReference>
<dbReference type="PANTHER" id="PTHR33215">
    <property type="entry name" value="PROTEIN DISTAL ANTENNA"/>
    <property type="match status" value="1"/>
</dbReference>
<keyword evidence="3" id="KW-1185">Reference proteome</keyword>
<dbReference type="RefSeq" id="WP_227180120.1">
    <property type="nucleotide sequence ID" value="NZ_JAJBZT010000003.1"/>
</dbReference>
<dbReference type="SUPFAM" id="SSF46689">
    <property type="entry name" value="Homeodomain-like"/>
    <property type="match status" value="1"/>
</dbReference>